<dbReference type="Pfam" id="PF13361">
    <property type="entry name" value="UvrD_C"/>
    <property type="match status" value="1"/>
</dbReference>
<dbReference type="Gene3D" id="3.90.320.10">
    <property type="match status" value="1"/>
</dbReference>
<gene>
    <name evidence="18" type="ORF">A3D72_02095</name>
</gene>
<accession>A0A1F7U7H7</accession>
<dbReference type="Gene3D" id="1.10.486.10">
    <property type="entry name" value="PCRA, domain 4"/>
    <property type="match status" value="1"/>
</dbReference>
<feature type="domain" description="UvrD-like helicase C-terminal" evidence="17">
    <location>
        <begin position="317"/>
        <end position="607"/>
    </location>
</feature>
<dbReference type="GO" id="GO:0000725">
    <property type="term" value="P:recombinational repair"/>
    <property type="evidence" value="ECO:0007669"/>
    <property type="project" value="TreeGrafter"/>
</dbReference>
<dbReference type="GO" id="GO:0005524">
    <property type="term" value="F:ATP binding"/>
    <property type="evidence" value="ECO:0007669"/>
    <property type="project" value="UniProtKB-UniRule"/>
</dbReference>
<dbReference type="Pfam" id="PF00580">
    <property type="entry name" value="UvrD-helicase"/>
    <property type="match status" value="1"/>
</dbReference>
<evidence type="ECO:0000256" key="5">
    <source>
        <dbReference type="ARBA" id="ARBA00022801"/>
    </source>
</evidence>
<dbReference type="InterPro" id="IPR038726">
    <property type="entry name" value="PDDEXK_AddAB-type"/>
</dbReference>
<dbReference type="Gene3D" id="1.10.10.160">
    <property type="match status" value="1"/>
</dbReference>
<evidence type="ECO:0000313" key="19">
    <source>
        <dbReference type="Proteomes" id="UP000176303"/>
    </source>
</evidence>
<dbReference type="Proteomes" id="UP000176303">
    <property type="component" value="Unassembled WGS sequence"/>
</dbReference>
<dbReference type="STRING" id="1802391.A3D72_02095"/>
<dbReference type="InterPro" id="IPR000212">
    <property type="entry name" value="DNA_helicase_UvrD/REP"/>
</dbReference>
<evidence type="ECO:0000256" key="12">
    <source>
        <dbReference type="ARBA" id="ARBA00034617"/>
    </source>
</evidence>
<protein>
    <recommendedName>
        <fullName evidence="13">DNA 3'-5' helicase</fullName>
        <ecNumber evidence="13">5.6.2.4</ecNumber>
    </recommendedName>
</protein>
<evidence type="ECO:0000256" key="4">
    <source>
        <dbReference type="ARBA" id="ARBA00022763"/>
    </source>
</evidence>
<comment type="similarity">
    <text evidence="1">Belongs to the helicase family. UvrD subfamily.</text>
</comment>
<dbReference type="Pfam" id="PF12705">
    <property type="entry name" value="PDDEXK_1"/>
    <property type="match status" value="1"/>
</dbReference>
<dbReference type="GO" id="GO:0005829">
    <property type="term" value="C:cytosol"/>
    <property type="evidence" value="ECO:0007669"/>
    <property type="project" value="TreeGrafter"/>
</dbReference>
<keyword evidence="10" id="KW-0234">DNA repair</keyword>
<reference evidence="18 19" key="1">
    <citation type="journal article" date="2016" name="Nat. Commun.">
        <title>Thousands of microbial genomes shed light on interconnected biogeochemical processes in an aquifer system.</title>
        <authorList>
            <person name="Anantharaman K."/>
            <person name="Brown C.T."/>
            <person name="Hug L.A."/>
            <person name="Sharon I."/>
            <person name="Castelle C.J."/>
            <person name="Probst A.J."/>
            <person name="Thomas B.C."/>
            <person name="Singh A."/>
            <person name="Wilkins M.J."/>
            <person name="Karaoz U."/>
            <person name="Brodie E.L."/>
            <person name="Williams K.H."/>
            <person name="Hubbard S.S."/>
            <person name="Banfield J.F."/>
        </authorList>
    </citation>
    <scope>NUCLEOTIDE SEQUENCE [LARGE SCALE GENOMIC DNA]</scope>
</reference>
<comment type="catalytic activity">
    <reaction evidence="14">
        <text>ATP + H2O = ADP + phosphate + H(+)</text>
        <dbReference type="Rhea" id="RHEA:13065"/>
        <dbReference type="ChEBI" id="CHEBI:15377"/>
        <dbReference type="ChEBI" id="CHEBI:15378"/>
        <dbReference type="ChEBI" id="CHEBI:30616"/>
        <dbReference type="ChEBI" id="CHEBI:43474"/>
        <dbReference type="ChEBI" id="CHEBI:456216"/>
        <dbReference type="EC" id="5.6.2.4"/>
    </reaction>
</comment>
<dbReference type="CDD" id="cd17932">
    <property type="entry name" value="DEXQc_UvrD"/>
    <property type="match status" value="1"/>
</dbReference>
<keyword evidence="7" id="KW-0269">Exonuclease</keyword>
<dbReference type="InterPro" id="IPR014017">
    <property type="entry name" value="DNA_helicase_UvrD-like_C"/>
</dbReference>
<evidence type="ECO:0000256" key="7">
    <source>
        <dbReference type="ARBA" id="ARBA00022839"/>
    </source>
</evidence>
<dbReference type="PANTHER" id="PTHR11070">
    <property type="entry name" value="UVRD / RECB / PCRA DNA HELICASE FAMILY MEMBER"/>
    <property type="match status" value="1"/>
</dbReference>
<dbReference type="EMBL" id="MGDZ01000023">
    <property type="protein sequence ID" value="OGL73687.1"/>
    <property type="molecule type" value="Genomic_DNA"/>
</dbReference>
<dbReference type="PROSITE" id="PS51198">
    <property type="entry name" value="UVRD_HELICASE_ATP_BIND"/>
    <property type="match status" value="1"/>
</dbReference>
<evidence type="ECO:0000256" key="3">
    <source>
        <dbReference type="ARBA" id="ARBA00022741"/>
    </source>
</evidence>
<evidence type="ECO:0000256" key="2">
    <source>
        <dbReference type="ARBA" id="ARBA00022722"/>
    </source>
</evidence>
<dbReference type="InterPro" id="IPR011335">
    <property type="entry name" value="Restrct_endonuc-II-like"/>
</dbReference>
<evidence type="ECO:0000259" key="17">
    <source>
        <dbReference type="PROSITE" id="PS51217"/>
    </source>
</evidence>
<keyword evidence="4" id="KW-0227">DNA damage</keyword>
<comment type="caution">
    <text evidence="18">The sequence shown here is derived from an EMBL/GenBank/DDBJ whole genome shotgun (WGS) entry which is preliminary data.</text>
</comment>
<keyword evidence="5 15" id="KW-0378">Hydrolase</keyword>
<evidence type="ECO:0000256" key="8">
    <source>
        <dbReference type="ARBA" id="ARBA00022840"/>
    </source>
</evidence>
<dbReference type="InterPro" id="IPR027417">
    <property type="entry name" value="P-loop_NTPase"/>
</dbReference>
<dbReference type="AlphaFoldDB" id="A0A1F7U7H7"/>
<dbReference type="EC" id="5.6.2.4" evidence="13"/>
<feature type="binding site" evidence="15">
    <location>
        <begin position="30"/>
        <end position="37"/>
    </location>
    <ligand>
        <name>ATP</name>
        <dbReference type="ChEBI" id="CHEBI:30616"/>
    </ligand>
</feature>
<evidence type="ECO:0000256" key="10">
    <source>
        <dbReference type="ARBA" id="ARBA00023204"/>
    </source>
</evidence>
<dbReference type="GO" id="GO:0004527">
    <property type="term" value="F:exonuclease activity"/>
    <property type="evidence" value="ECO:0007669"/>
    <property type="project" value="UniProtKB-KW"/>
</dbReference>
<feature type="domain" description="UvrD-like helicase ATP-binding" evidence="16">
    <location>
        <begin position="9"/>
        <end position="316"/>
    </location>
</feature>
<evidence type="ECO:0000256" key="9">
    <source>
        <dbReference type="ARBA" id="ARBA00023125"/>
    </source>
</evidence>
<keyword evidence="3 15" id="KW-0547">Nucleotide-binding</keyword>
<keyword evidence="11" id="KW-0413">Isomerase</keyword>
<evidence type="ECO:0000313" key="18">
    <source>
        <dbReference type="EMBL" id="OGL73687.1"/>
    </source>
</evidence>
<dbReference type="PANTHER" id="PTHR11070:SF2">
    <property type="entry name" value="ATP-DEPENDENT DNA HELICASE SRS2"/>
    <property type="match status" value="1"/>
</dbReference>
<name>A0A1F7U7H7_9BACT</name>
<dbReference type="GO" id="GO:0033202">
    <property type="term" value="C:DNA helicase complex"/>
    <property type="evidence" value="ECO:0007669"/>
    <property type="project" value="TreeGrafter"/>
</dbReference>
<evidence type="ECO:0000256" key="1">
    <source>
        <dbReference type="ARBA" id="ARBA00009922"/>
    </source>
</evidence>
<dbReference type="Gene3D" id="3.40.50.300">
    <property type="entry name" value="P-loop containing nucleotide triphosphate hydrolases"/>
    <property type="match status" value="2"/>
</dbReference>
<proteinExistence type="inferred from homology"/>
<evidence type="ECO:0000259" key="16">
    <source>
        <dbReference type="PROSITE" id="PS51198"/>
    </source>
</evidence>
<dbReference type="PROSITE" id="PS51217">
    <property type="entry name" value="UVRD_HELICASE_CTER"/>
    <property type="match status" value="1"/>
</dbReference>
<evidence type="ECO:0000256" key="13">
    <source>
        <dbReference type="ARBA" id="ARBA00034808"/>
    </source>
</evidence>
<keyword evidence="6 15" id="KW-0347">Helicase</keyword>
<keyword evidence="8 15" id="KW-0067">ATP-binding</keyword>
<comment type="catalytic activity">
    <reaction evidence="12">
        <text>Couples ATP hydrolysis with the unwinding of duplex DNA by translocating in the 3'-5' direction.</text>
        <dbReference type="EC" id="5.6.2.4"/>
    </reaction>
</comment>
<dbReference type="GO" id="GO:0003677">
    <property type="term" value="F:DNA binding"/>
    <property type="evidence" value="ECO:0007669"/>
    <property type="project" value="UniProtKB-KW"/>
</dbReference>
<sequence>MSSIEHLLTDLNPDQLRAVTHGSGPLLIVAGAGTGKTAVITRRIAWLIASGLAKPEEILALTFTEKAAGEMEERIDRLLPYGYVDLWISTFHAFGERLLRTHGLEIGLPNDFKMLSETEQWLLLRRHFSRLNLQHYRPLGNPVRFLSALVSHFSRAEDEMVAPEKYLEYVKSLRLNSDSPDLPAGQAGIPVEEIGRLDEVANAFHVYKTILREEDRLDFSDLINETLRLFQSRPALLANYRQQFKYILVDEFQDTNAAQYELVKILAGGRRNLAVVGDDDQSIYKFRGAAISNIMDFRREYADAAQIVLKKNYRSRQNLLGFAYRFIQHNNPNRLESTLGLKKNLDAAREGEGVVEHLHGASLADEARLVVEKILELRDSDSESSWNDFAILVRANDHAEPFLRAFALAGIPHDFVANRGLYTKPIVLDILNYLRLLDDYHESPAVYRTLNTPLINIPASELAIMTHYAGRKAVSLFETLRLCPAIPGISQETAGQIKNLLSKIEKHSEMARREPVGKVVLAFLHETGYLKARLSGDEESARKDALILNRFWKTIESFAADEEQPTVGRFLERVRLELAAGDSGDLPTDPDAGPEMVKVMTVHAAKGLEFKNVFLVNLVDRRFPTSERKETIPLPDVFVREAPTKGDAHLEEERRLFYVGCTRARDRLYLTSAEDYGGARKKKPSRFLIESGLATSSPSSTDISGGQASVHDGGLASAEYRLPDKLSFTQLKAFESCPLQYKFAHLLRIPVRGKQVFSFGKSIHGALQAFFNLARERQAQSQQTLFAETDGPVELPTWDDLDRLYRERWIDDWYESADQRQERFEKGRLALKNYWQEISSDFPRVTAVEQPFVVKIGEVSLKGVIDRVDRLPDGTTEIIDYKTGGAKTEETVDWTQLLIYQIAALEVLGLKPSKLTYEYVEEGKSLSTIGSPEQLLRVKETVAATAENIKNSRFDPTPDKRLCSSCDFRDICEFRAV</sequence>
<keyword evidence="2" id="KW-0540">Nuclease</keyword>
<dbReference type="InterPro" id="IPR013986">
    <property type="entry name" value="DExx_box_DNA_helicase_dom_sf"/>
</dbReference>
<dbReference type="GO" id="GO:0043138">
    <property type="term" value="F:3'-5' DNA helicase activity"/>
    <property type="evidence" value="ECO:0007669"/>
    <property type="project" value="UniProtKB-EC"/>
</dbReference>
<keyword evidence="9" id="KW-0238">DNA-binding</keyword>
<evidence type="ECO:0000256" key="15">
    <source>
        <dbReference type="PROSITE-ProRule" id="PRU00560"/>
    </source>
</evidence>
<dbReference type="SUPFAM" id="SSF52980">
    <property type="entry name" value="Restriction endonuclease-like"/>
    <property type="match status" value="1"/>
</dbReference>
<dbReference type="InterPro" id="IPR014016">
    <property type="entry name" value="UvrD-like_ATP-bd"/>
</dbReference>
<evidence type="ECO:0000256" key="6">
    <source>
        <dbReference type="ARBA" id="ARBA00022806"/>
    </source>
</evidence>
<evidence type="ECO:0000256" key="14">
    <source>
        <dbReference type="ARBA" id="ARBA00048988"/>
    </source>
</evidence>
<organism evidence="18 19">
    <name type="scientific">Candidatus Uhrbacteria bacterium RIFCSPHIGHO2_02_FULL_57_19</name>
    <dbReference type="NCBI Taxonomy" id="1802391"/>
    <lineage>
        <taxon>Bacteria</taxon>
        <taxon>Candidatus Uhriibacteriota</taxon>
    </lineage>
</organism>
<evidence type="ECO:0000256" key="11">
    <source>
        <dbReference type="ARBA" id="ARBA00023235"/>
    </source>
</evidence>
<dbReference type="InterPro" id="IPR011604">
    <property type="entry name" value="PDDEXK-like_dom_sf"/>
</dbReference>
<dbReference type="SUPFAM" id="SSF52540">
    <property type="entry name" value="P-loop containing nucleoside triphosphate hydrolases"/>
    <property type="match status" value="1"/>
</dbReference>